<dbReference type="InterPro" id="IPR050259">
    <property type="entry name" value="SDR"/>
</dbReference>
<evidence type="ECO:0000256" key="1">
    <source>
        <dbReference type="ARBA" id="ARBA00006484"/>
    </source>
</evidence>
<keyword evidence="3" id="KW-1185">Reference proteome</keyword>
<dbReference type="PANTHER" id="PTHR42879:SF2">
    <property type="entry name" value="3-OXOACYL-[ACYL-CARRIER-PROTEIN] REDUCTASE FABG"/>
    <property type="match status" value="1"/>
</dbReference>
<dbReference type="EMBL" id="WOCA01000015">
    <property type="protein sequence ID" value="MUK89847.1"/>
    <property type="molecule type" value="Genomic_DNA"/>
</dbReference>
<evidence type="ECO:0000313" key="2">
    <source>
        <dbReference type="EMBL" id="MUK89847.1"/>
    </source>
</evidence>
<comment type="caution">
    <text evidence="2">The sequence shown here is derived from an EMBL/GenBank/DDBJ whole genome shotgun (WGS) entry which is preliminary data.</text>
</comment>
<dbReference type="Proteomes" id="UP000469125">
    <property type="component" value="Unassembled WGS sequence"/>
</dbReference>
<dbReference type="InterPro" id="IPR002347">
    <property type="entry name" value="SDR_fam"/>
</dbReference>
<gene>
    <name evidence="2" type="ORF">GMD78_15870</name>
</gene>
<dbReference type="CDD" id="cd05233">
    <property type="entry name" value="SDR_c"/>
    <property type="match status" value="1"/>
</dbReference>
<proteinExistence type="inferred from homology"/>
<accession>A0A6N8FP06</accession>
<dbReference type="PRINTS" id="PR00081">
    <property type="entry name" value="GDHRDH"/>
</dbReference>
<sequence length="238" mass="26232">MGTNILIIGASGDIGSAIAVRLGNEGYKLILHYNRNRENINKIKGKLDNECVLGEIKADLSKDEEVKRLLTELVFPVDGIIFASGNAYYGLFQDTTEEKMDEMLTIHVKSPWMITKHLLNSMIQRKYGKILFITSIWGDVGASNEVVYSTVKGAQNSFVKALAKETGPSGISVNAISPGFIDTKMNEHFNEDEKAMIVSEIPLNRVGMPNDIANAVSFLMGDQSSYIQGEIIRINGGW</sequence>
<reference evidence="2 3" key="1">
    <citation type="submission" date="2019-11" db="EMBL/GenBank/DDBJ databases">
        <authorList>
            <person name="Li X."/>
        </authorList>
    </citation>
    <scope>NUCLEOTIDE SEQUENCE [LARGE SCALE GENOMIC DNA]</scope>
    <source>
        <strain evidence="2 3">L9</strain>
    </source>
</reference>
<dbReference type="Pfam" id="PF13561">
    <property type="entry name" value="adh_short_C2"/>
    <property type="match status" value="1"/>
</dbReference>
<comment type="similarity">
    <text evidence="1">Belongs to the short-chain dehydrogenases/reductases (SDR) family.</text>
</comment>
<dbReference type="PANTHER" id="PTHR42879">
    <property type="entry name" value="3-OXOACYL-(ACYL-CARRIER-PROTEIN) REDUCTASE"/>
    <property type="match status" value="1"/>
</dbReference>
<evidence type="ECO:0000313" key="3">
    <source>
        <dbReference type="Proteomes" id="UP000469125"/>
    </source>
</evidence>
<dbReference type="NCBIfam" id="NF047420">
    <property type="entry name" value="EF_P_mod_YmfI"/>
    <property type="match status" value="1"/>
</dbReference>
<organism evidence="2 3">
    <name type="scientific">Ornithinibacillus caprae</name>
    <dbReference type="NCBI Taxonomy" id="2678566"/>
    <lineage>
        <taxon>Bacteria</taxon>
        <taxon>Bacillati</taxon>
        <taxon>Bacillota</taxon>
        <taxon>Bacilli</taxon>
        <taxon>Bacillales</taxon>
        <taxon>Bacillaceae</taxon>
        <taxon>Ornithinibacillus</taxon>
    </lineage>
</organism>
<dbReference type="AlphaFoldDB" id="A0A6N8FP06"/>
<dbReference type="Gene3D" id="3.40.50.720">
    <property type="entry name" value="NAD(P)-binding Rossmann-like Domain"/>
    <property type="match status" value="1"/>
</dbReference>
<dbReference type="InterPro" id="IPR036291">
    <property type="entry name" value="NAD(P)-bd_dom_sf"/>
</dbReference>
<name>A0A6N8FP06_9BACI</name>
<dbReference type="SUPFAM" id="SSF51735">
    <property type="entry name" value="NAD(P)-binding Rossmann-fold domains"/>
    <property type="match status" value="1"/>
</dbReference>
<dbReference type="RefSeq" id="WP_155670072.1">
    <property type="nucleotide sequence ID" value="NZ_WOCA01000015.1"/>
</dbReference>
<protein>
    <submittedName>
        <fullName evidence="2">SDR family oxidoreductase</fullName>
    </submittedName>
</protein>